<proteinExistence type="predicted"/>
<evidence type="ECO:0000313" key="1">
    <source>
        <dbReference type="EMBL" id="KJK45322.1"/>
    </source>
</evidence>
<dbReference type="Proteomes" id="UP000033393">
    <property type="component" value="Unassembled WGS sequence"/>
</dbReference>
<dbReference type="EMBL" id="JYJG01000216">
    <property type="protein sequence ID" value="KJK45322.1"/>
    <property type="molecule type" value="Genomic_DNA"/>
</dbReference>
<gene>
    <name evidence="1" type="ORF">UK23_26635</name>
</gene>
<dbReference type="AlphaFoldDB" id="A0A0F0GTG8"/>
<organism evidence="1 2">
    <name type="scientific">Lentzea aerocolonigenes</name>
    <name type="common">Lechevalieria aerocolonigenes</name>
    <name type="synonym">Saccharothrix aerocolonigenes</name>
    <dbReference type="NCBI Taxonomy" id="68170"/>
    <lineage>
        <taxon>Bacteria</taxon>
        <taxon>Bacillati</taxon>
        <taxon>Actinomycetota</taxon>
        <taxon>Actinomycetes</taxon>
        <taxon>Pseudonocardiales</taxon>
        <taxon>Pseudonocardiaceae</taxon>
        <taxon>Lentzea</taxon>
    </lineage>
</organism>
<reference evidence="1 2" key="1">
    <citation type="submission" date="2015-02" db="EMBL/GenBank/DDBJ databases">
        <authorList>
            <person name="Ju K.-S."/>
            <person name="Doroghazi J.R."/>
            <person name="Metcalf W."/>
        </authorList>
    </citation>
    <scope>NUCLEOTIDE SEQUENCE [LARGE SCALE GENOMIC DNA]</scope>
    <source>
        <strain evidence="1 2">NRRL B-16140</strain>
    </source>
</reference>
<keyword evidence="2" id="KW-1185">Reference proteome</keyword>
<sequence>MVTMTDSTAARPENSALGNWFLLMDPAWSPRHENEAPPLEAVVGVWPLEDDGTLGKFRPNPDHVPVDSGAPSDPLDAVFRLVSQGRAETEQTRLMLRDSLFDIAVNGDGRPLVTLSPDDVPCVVVATGEAHRTRISSPRWRRIDLDDLVALLADGVDVLFNPGGPASLRLTGDFLRETLVQAGDEVAGLYARRLREPELRVVRWEPENGGGEIPPAPGQIH</sequence>
<name>A0A0F0GTG8_LENAE</name>
<dbReference type="OrthoDB" id="3373807at2"/>
<dbReference type="InterPro" id="IPR047659">
    <property type="entry name" value="T7SS_assoc"/>
</dbReference>
<evidence type="ECO:0008006" key="3">
    <source>
        <dbReference type="Google" id="ProtNLM"/>
    </source>
</evidence>
<evidence type="ECO:0000313" key="2">
    <source>
        <dbReference type="Proteomes" id="UP000033393"/>
    </source>
</evidence>
<dbReference type="PATRIC" id="fig|68170.10.peg.6885"/>
<protein>
    <recommendedName>
        <fullName evidence="3">Type VII secretion system-associated protein</fullName>
    </recommendedName>
</protein>
<dbReference type="NCBIfam" id="NF033532">
    <property type="entry name" value="lone7para_assoc"/>
    <property type="match status" value="1"/>
</dbReference>
<comment type="caution">
    <text evidence="1">The sequence shown here is derived from an EMBL/GenBank/DDBJ whole genome shotgun (WGS) entry which is preliminary data.</text>
</comment>
<accession>A0A0F0GTG8</accession>